<feature type="domain" description="HD" evidence="1">
    <location>
        <begin position="38"/>
        <end position="148"/>
    </location>
</feature>
<reference evidence="2" key="1">
    <citation type="journal article" date="2021" name="PeerJ">
        <title>Extensive microbial diversity within the chicken gut microbiome revealed by metagenomics and culture.</title>
        <authorList>
            <person name="Gilroy R."/>
            <person name="Ravi A."/>
            <person name="Getino M."/>
            <person name="Pursley I."/>
            <person name="Horton D.L."/>
            <person name="Alikhan N.F."/>
            <person name="Baker D."/>
            <person name="Gharbi K."/>
            <person name="Hall N."/>
            <person name="Watson M."/>
            <person name="Adriaenssens E.M."/>
            <person name="Foster-Nyarko E."/>
            <person name="Jarju S."/>
            <person name="Secka A."/>
            <person name="Antonio M."/>
            <person name="Oren A."/>
            <person name="Chaudhuri R.R."/>
            <person name="La Ragione R."/>
            <person name="Hildebrand F."/>
            <person name="Pallen M.J."/>
        </authorList>
    </citation>
    <scope>NUCLEOTIDE SEQUENCE</scope>
    <source>
        <strain evidence="2">742</strain>
    </source>
</reference>
<evidence type="ECO:0000313" key="2">
    <source>
        <dbReference type="EMBL" id="MBU3819944.1"/>
    </source>
</evidence>
<dbReference type="InterPro" id="IPR003607">
    <property type="entry name" value="HD/PDEase_dom"/>
</dbReference>
<dbReference type="Pfam" id="PF01966">
    <property type="entry name" value="HD"/>
    <property type="match status" value="1"/>
</dbReference>
<dbReference type="Gene3D" id="1.10.3210.10">
    <property type="entry name" value="Hypothetical protein af1432"/>
    <property type="match status" value="1"/>
</dbReference>
<dbReference type="InterPro" id="IPR006674">
    <property type="entry name" value="HD_domain"/>
</dbReference>
<accession>A0A9E2KK97</accession>
<dbReference type="Proteomes" id="UP000824178">
    <property type="component" value="Unassembled WGS sequence"/>
</dbReference>
<dbReference type="EMBL" id="JAHLFH010000129">
    <property type="protein sequence ID" value="MBU3819944.1"/>
    <property type="molecule type" value="Genomic_DNA"/>
</dbReference>
<sequence length="166" mass="19301">MNLSETERSRLCAILAKYEAEPEVQQMRSFIQHGTVTTYDHCKNVARVSFWLNRRLNLGADETALAVGALLHDFFLYDWHGNRNFTGLRHLFQMHGFAHPLRACRNAQLYFQINEKEQNIIASHMWPLTLRHVPACREAVIVCFADKFCCVIESILRHKNNVEICV</sequence>
<evidence type="ECO:0000259" key="1">
    <source>
        <dbReference type="Pfam" id="PF01966"/>
    </source>
</evidence>
<dbReference type="AlphaFoldDB" id="A0A9E2KK97"/>
<dbReference type="CDD" id="cd00077">
    <property type="entry name" value="HDc"/>
    <property type="match status" value="1"/>
</dbReference>
<protein>
    <submittedName>
        <fullName evidence="2">HD domain-containing protein</fullName>
    </submittedName>
</protein>
<evidence type="ECO:0000313" key="3">
    <source>
        <dbReference type="Proteomes" id="UP000824178"/>
    </source>
</evidence>
<gene>
    <name evidence="2" type="ORF">H9864_06200</name>
</gene>
<proteinExistence type="predicted"/>
<dbReference type="SUPFAM" id="SSF109604">
    <property type="entry name" value="HD-domain/PDEase-like"/>
    <property type="match status" value="1"/>
</dbReference>
<organism evidence="2 3">
    <name type="scientific">Candidatus Faecalibacterium intestinavium</name>
    <dbReference type="NCBI Taxonomy" id="2838580"/>
    <lineage>
        <taxon>Bacteria</taxon>
        <taxon>Bacillati</taxon>
        <taxon>Bacillota</taxon>
        <taxon>Clostridia</taxon>
        <taxon>Eubacteriales</taxon>
        <taxon>Oscillospiraceae</taxon>
        <taxon>Faecalibacterium</taxon>
    </lineage>
</organism>
<reference evidence="2" key="2">
    <citation type="submission" date="2021-04" db="EMBL/GenBank/DDBJ databases">
        <authorList>
            <person name="Gilroy R."/>
        </authorList>
    </citation>
    <scope>NUCLEOTIDE SEQUENCE</scope>
    <source>
        <strain evidence="2">742</strain>
    </source>
</reference>
<comment type="caution">
    <text evidence="2">The sequence shown here is derived from an EMBL/GenBank/DDBJ whole genome shotgun (WGS) entry which is preliminary data.</text>
</comment>
<name>A0A9E2KK97_9FIRM</name>